<name>A0A8J4Y3L6_CHIOP</name>
<evidence type="ECO:0000256" key="1">
    <source>
        <dbReference type="SAM" id="MobiDB-lite"/>
    </source>
</evidence>
<organism evidence="2 3">
    <name type="scientific">Chionoecetes opilio</name>
    <name type="common">Atlantic snow crab</name>
    <name type="synonym">Cancer opilio</name>
    <dbReference type="NCBI Taxonomy" id="41210"/>
    <lineage>
        <taxon>Eukaryota</taxon>
        <taxon>Metazoa</taxon>
        <taxon>Ecdysozoa</taxon>
        <taxon>Arthropoda</taxon>
        <taxon>Crustacea</taxon>
        <taxon>Multicrustacea</taxon>
        <taxon>Malacostraca</taxon>
        <taxon>Eumalacostraca</taxon>
        <taxon>Eucarida</taxon>
        <taxon>Decapoda</taxon>
        <taxon>Pleocyemata</taxon>
        <taxon>Brachyura</taxon>
        <taxon>Eubrachyura</taxon>
        <taxon>Majoidea</taxon>
        <taxon>Majidae</taxon>
        <taxon>Chionoecetes</taxon>
    </lineage>
</organism>
<evidence type="ECO:0000313" key="2">
    <source>
        <dbReference type="EMBL" id="KAG0714215.1"/>
    </source>
</evidence>
<dbReference type="AlphaFoldDB" id="A0A8J4Y3L6"/>
<keyword evidence="3" id="KW-1185">Reference proteome</keyword>
<dbReference type="EMBL" id="JACEEZ010020718">
    <property type="protein sequence ID" value="KAG0714215.1"/>
    <property type="molecule type" value="Genomic_DNA"/>
</dbReference>
<dbReference type="Proteomes" id="UP000770661">
    <property type="component" value="Unassembled WGS sequence"/>
</dbReference>
<evidence type="ECO:0000313" key="3">
    <source>
        <dbReference type="Proteomes" id="UP000770661"/>
    </source>
</evidence>
<reference evidence="2" key="1">
    <citation type="submission" date="2020-07" db="EMBL/GenBank/DDBJ databases">
        <title>The High-quality genome of the commercially important snow crab, Chionoecetes opilio.</title>
        <authorList>
            <person name="Jeong J.-H."/>
            <person name="Ryu S."/>
        </authorList>
    </citation>
    <scope>NUCLEOTIDE SEQUENCE</scope>
    <source>
        <strain evidence="2">MADBK_172401_WGS</strain>
        <tissue evidence="2">Digestive gland</tissue>
    </source>
</reference>
<protein>
    <submittedName>
        <fullName evidence="2">Uncharacterized protein</fullName>
    </submittedName>
</protein>
<accession>A0A8J4Y3L6</accession>
<sequence length="204" mass="21936">MGCPRPPHPRALPPLGWVTVGQARVASFSPPPRLYPHGRPLVRLTWPPSSTPPWRRHPLSRPSPGYSGQLAASACPPLLSSGLVSACLTSAALARSPTAHSSTHLSFVGLRKGDFNEIEEPEPERDACEAEQGLLGGAVPPTPVNRHQSPTKPSARLIGTSNNSMIISESGIPDPISVVSRKRFGAIRARYFNSRSQPHFAVRQ</sequence>
<feature type="region of interest" description="Disordered" evidence="1">
    <location>
        <begin position="137"/>
        <end position="158"/>
    </location>
</feature>
<proteinExistence type="predicted"/>
<gene>
    <name evidence="2" type="ORF">GWK47_014549</name>
</gene>
<comment type="caution">
    <text evidence="2">The sequence shown here is derived from an EMBL/GenBank/DDBJ whole genome shotgun (WGS) entry which is preliminary data.</text>
</comment>